<dbReference type="InterPro" id="IPR039093">
    <property type="entry name" value="XRP2"/>
</dbReference>
<evidence type="ECO:0000256" key="5">
    <source>
        <dbReference type="ARBA" id="ARBA00008848"/>
    </source>
</evidence>
<reference evidence="12 13" key="1">
    <citation type="journal article" date="2023" name="IScience">
        <title>Expanded male sex-determining region conserved during the evolution of homothallism in the green alga Volvox.</title>
        <authorList>
            <person name="Yamamoto K."/>
            <person name="Matsuzaki R."/>
            <person name="Mahakham W."/>
            <person name="Heman W."/>
            <person name="Sekimoto H."/>
            <person name="Kawachi M."/>
            <person name="Minakuchi Y."/>
            <person name="Toyoda A."/>
            <person name="Nozaki H."/>
        </authorList>
    </citation>
    <scope>NUCLEOTIDE SEQUENCE [LARGE SCALE GENOMIC DNA]</scope>
    <source>
        <strain evidence="12 13">NIES-4468</strain>
    </source>
</reference>
<evidence type="ECO:0000256" key="3">
    <source>
        <dbReference type="ARBA" id="ARBA00004277"/>
    </source>
</evidence>
<comment type="subcellular location">
    <subcellularLocation>
        <location evidence="2">Cytoplasmic vesicle membrane</location>
        <topology evidence="2">Peripheral membrane protein</topology>
        <orientation evidence="2">Cytoplasmic side</orientation>
    </subcellularLocation>
    <subcellularLocation>
        <location evidence="3">Membrane</location>
        <location evidence="3">Coated pit</location>
        <topology evidence="3">Peripheral membrane protein</topology>
        <orientation evidence="3">Cytoplasmic side</orientation>
    </subcellularLocation>
</comment>
<feature type="compositionally biased region" description="Low complexity" evidence="10">
    <location>
        <begin position="446"/>
        <end position="463"/>
    </location>
</feature>
<evidence type="ECO:0000313" key="13">
    <source>
        <dbReference type="Proteomes" id="UP001165090"/>
    </source>
</evidence>
<dbReference type="EMBL" id="BSDZ01000009">
    <property type="protein sequence ID" value="GLI61174.1"/>
    <property type="molecule type" value="Genomic_DNA"/>
</dbReference>
<evidence type="ECO:0000256" key="8">
    <source>
        <dbReference type="ARBA" id="ARBA00023176"/>
    </source>
</evidence>
<dbReference type="Pfam" id="PF07986">
    <property type="entry name" value="TBCC"/>
    <property type="match status" value="1"/>
</dbReference>
<comment type="similarity">
    <text evidence="5">Belongs to the TBCC family.</text>
</comment>
<dbReference type="SMART" id="SM00673">
    <property type="entry name" value="CARP"/>
    <property type="match status" value="2"/>
</dbReference>
<feature type="compositionally biased region" description="Acidic residues" evidence="10">
    <location>
        <begin position="239"/>
        <end position="249"/>
    </location>
</feature>
<evidence type="ECO:0000256" key="6">
    <source>
        <dbReference type="ARBA" id="ARBA00022741"/>
    </source>
</evidence>
<dbReference type="InterPro" id="IPR017901">
    <property type="entry name" value="C-CAP_CF_C-like"/>
</dbReference>
<gene>
    <name evidence="12" type="ORF">VaNZ11_003463</name>
</gene>
<keyword evidence="7" id="KW-0472">Membrane</keyword>
<evidence type="ECO:0000256" key="9">
    <source>
        <dbReference type="ARBA" id="ARBA00023329"/>
    </source>
</evidence>
<dbReference type="PANTHER" id="PTHR15440:SF0">
    <property type="entry name" value="PROTEIN XRP2"/>
    <property type="match status" value="1"/>
</dbReference>
<evidence type="ECO:0000256" key="4">
    <source>
        <dbReference type="ARBA" id="ARBA00005263"/>
    </source>
</evidence>
<evidence type="ECO:0000256" key="2">
    <source>
        <dbReference type="ARBA" id="ARBA00004180"/>
    </source>
</evidence>
<accession>A0ABQ5RVC7</accession>
<keyword evidence="6" id="KW-0547">Nucleotide-binding</keyword>
<dbReference type="InterPro" id="IPR000996">
    <property type="entry name" value="Clathrin_L-chain"/>
</dbReference>
<dbReference type="PROSITE" id="PS51329">
    <property type="entry name" value="C_CAP_COFACTOR_C"/>
    <property type="match status" value="1"/>
</dbReference>
<evidence type="ECO:0000313" key="12">
    <source>
        <dbReference type="EMBL" id="GLI61174.1"/>
    </source>
</evidence>
<dbReference type="PANTHER" id="PTHR15440">
    <property type="entry name" value="XRP2 PROTEIN"/>
    <property type="match status" value="1"/>
</dbReference>
<feature type="region of interest" description="Disordered" evidence="10">
    <location>
        <begin position="481"/>
        <end position="501"/>
    </location>
</feature>
<keyword evidence="9" id="KW-0968">Cytoplasmic vesicle</keyword>
<keyword evidence="13" id="KW-1185">Reference proteome</keyword>
<proteinExistence type="inferred from homology"/>
<dbReference type="InterPro" id="IPR012945">
    <property type="entry name" value="Tubulin-bd_cofactor_C_dom"/>
</dbReference>
<feature type="compositionally biased region" description="Low complexity" evidence="10">
    <location>
        <begin position="188"/>
        <end position="200"/>
    </location>
</feature>
<protein>
    <recommendedName>
        <fullName evidence="11">C-CAP/cofactor C-like domain-containing protein</fullName>
    </recommendedName>
</protein>
<dbReference type="Gene3D" id="2.160.20.70">
    <property type="match status" value="1"/>
</dbReference>
<evidence type="ECO:0000256" key="7">
    <source>
        <dbReference type="ARBA" id="ARBA00023136"/>
    </source>
</evidence>
<name>A0ABQ5RVC7_9CHLO</name>
<dbReference type="Proteomes" id="UP001165090">
    <property type="component" value="Unassembled WGS sequence"/>
</dbReference>
<dbReference type="InterPro" id="IPR016098">
    <property type="entry name" value="CAP/MinC_C"/>
</dbReference>
<evidence type="ECO:0000256" key="1">
    <source>
        <dbReference type="ARBA" id="ARBA00003913"/>
    </source>
</evidence>
<comment type="caution">
    <text evidence="12">The sequence shown here is derived from an EMBL/GenBank/DDBJ whole genome shotgun (WGS) entry which is preliminary data.</text>
</comment>
<feature type="region of interest" description="Disordered" evidence="10">
    <location>
        <begin position="438"/>
        <end position="463"/>
    </location>
</feature>
<comment type="function">
    <text evidence="1">Clathrin is the major protein of the polyhedral coat of coated pits and vesicles.</text>
</comment>
<organism evidence="12 13">
    <name type="scientific">Volvox africanus</name>
    <dbReference type="NCBI Taxonomy" id="51714"/>
    <lineage>
        <taxon>Eukaryota</taxon>
        <taxon>Viridiplantae</taxon>
        <taxon>Chlorophyta</taxon>
        <taxon>core chlorophytes</taxon>
        <taxon>Chlorophyceae</taxon>
        <taxon>CS clade</taxon>
        <taxon>Chlamydomonadales</taxon>
        <taxon>Volvocaceae</taxon>
        <taxon>Volvox</taxon>
    </lineage>
</organism>
<dbReference type="InterPro" id="IPR006599">
    <property type="entry name" value="CARP_motif"/>
</dbReference>
<sequence>MSGFPSKMNPNDFVFRKRTGEILFKPSGSINGNGFMLDTLHDCEVYLLDHTSQVQIDDCINCKIFIGPTDGSVFLRDCRDCILCVAARQLRTRDCKELDISLYCATQPSIETSTGIVFSCWRGAYPGLTEHFHKARLDPTKNTWRQVYDFNRTEDLGAPHFRLDESVRPWWTAPTTGNGGGGQDLSDDAAAPDCPVPAADGSLFGGGSLPVEHSPPKPESGSLKLPDSLPPSPGRAAPYDEEVELDDDDEEQVTILPLDVEDGGQSLVAPAQPSLPSALSLLPQPSTSLAQLPNPAVLEKSSTAFTFDSPRNSLKTISSSCDIDGISTGLPLWGSGEPRLGMPPQVALDVGNTAEMQQQLPLEGTNDPALGAFTITAPATATAQPPNADARVAWRVSNAKKLAQLAGQENQARAVLREEAHRKLEAMEQTRVARLKQRFASNRAHTSPAGDSGGSSSTAAGFSASTSSGWARVAELVDLTGGASSGSGKSGKAVPVAEPSRDITRLRQLMIALKTQRK</sequence>
<feature type="domain" description="C-CAP/cofactor C-like" evidence="11">
    <location>
        <begin position="5"/>
        <end position="152"/>
    </location>
</feature>
<comment type="similarity">
    <text evidence="4">Belongs to the clathrin light chain family.</text>
</comment>
<feature type="region of interest" description="Disordered" evidence="10">
    <location>
        <begin position="170"/>
        <end position="249"/>
    </location>
</feature>
<evidence type="ECO:0000259" key="11">
    <source>
        <dbReference type="PROSITE" id="PS51329"/>
    </source>
</evidence>
<dbReference type="Pfam" id="PF01086">
    <property type="entry name" value="Clathrin_lg_ch"/>
    <property type="match status" value="1"/>
</dbReference>
<keyword evidence="8" id="KW-0168">Coated pit</keyword>
<evidence type="ECO:0000256" key="10">
    <source>
        <dbReference type="SAM" id="MobiDB-lite"/>
    </source>
</evidence>